<dbReference type="InterPro" id="IPR016186">
    <property type="entry name" value="C-type_lectin-like/link_sf"/>
</dbReference>
<comment type="caution">
    <text evidence="2">The sequence shown here is derived from an EMBL/GenBank/DDBJ whole genome shotgun (WGS) entry which is preliminary data.</text>
</comment>
<evidence type="ECO:0000313" key="2">
    <source>
        <dbReference type="EMBL" id="TRY94839.1"/>
    </source>
</evidence>
<evidence type="ECO:0000259" key="1">
    <source>
        <dbReference type="PROSITE" id="PS50041"/>
    </source>
</evidence>
<keyword evidence="3" id="KW-1185">Reference proteome</keyword>
<protein>
    <recommendedName>
        <fullName evidence="1">C-type lectin domain-containing protein</fullName>
    </recommendedName>
</protein>
<dbReference type="PANTHER" id="PTHR45784">
    <property type="entry name" value="C-TYPE LECTIN DOMAIN FAMILY 20 MEMBER A-RELATED"/>
    <property type="match status" value="1"/>
</dbReference>
<dbReference type="SMART" id="SM00034">
    <property type="entry name" value="CLECT"/>
    <property type="match status" value="2"/>
</dbReference>
<sequence length="258" mass="29702">MEASVVMFLTCSLFSMHTSAYRKHFYVKQGMTWPNAQVYCRELHDDLSTTSNAELIKLSRNPSLTFGFYWIGLYRESQTPTVWRWIDGEEATNISWQPGQPHTLHELCAFISKSNNRAFDMSCFLSIPFYCMEIYELILVQEERTWDEALAHCKENSMNLAGLTSEIIMEEAMTKSESALTDVVWMGLRFIAGQWFWVKGITDDEGFKGWSAEGEPALNQRCGVYNRTQNVLEAADCSRRLSFLCVRRIKEATNESDA</sequence>
<evidence type="ECO:0000313" key="3">
    <source>
        <dbReference type="Proteomes" id="UP000316079"/>
    </source>
</evidence>
<proteinExistence type="predicted"/>
<accession>A0A553QXZ2</accession>
<dbReference type="Gene3D" id="3.10.100.10">
    <property type="entry name" value="Mannose-Binding Protein A, subunit A"/>
    <property type="match status" value="2"/>
</dbReference>
<dbReference type="AlphaFoldDB" id="A0A553QXZ2"/>
<organism evidence="2 3">
    <name type="scientific">Danionella cerebrum</name>
    <dbReference type="NCBI Taxonomy" id="2873325"/>
    <lineage>
        <taxon>Eukaryota</taxon>
        <taxon>Metazoa</taxon>
        <taxon>Chordata</taxon>
        <taxon>Craniata</taxon>
        <taxon>Vertebrata</taxon>
        <taxon>Euteleostomi</taxon>
        <taxon>Actinopterygii</taxon>
        <taxon>Neopterygii</taxon>
        <taxon>Teleostei</taxon>
        <taxon>Ostariophysi</taxon>
        <taxon>Cypriniformes</taxon>
        <taxon>Danionidae</taxon>
        <taxon>Danioninae</taxon>
        <taxon>Danionella</taxon>
    </lineage>
</organism>
<dbReference type="InterPro" id="IPR016187">
    <property type="entry name" value="CTDL_fold"/>
</dbReference>
<dbReference type="CDD" id="cd00037">
    <property type="entry name" value="CLECT"/>
    <property type="match status" value="1"/>
</dbReference>
<feature type="domain" description="C-type lectin" evidence="1">
    <location>
        <begin position="127"/>
        <end position="246"/>
    </location>
</feature>
<dbReference type="Pfam" id="PF00059">
    <property type="entry name" value="Lectin_C"/>
    <property type="match status" value="2"/>
</dbReference>
<dbReference type="SUPFAM" id="SSF56436">
    <property type="entry name" value="C-type lectin-like"/>
    <property type="match status" value="2"/>
</dbReference>
<dbReference type="PROSITE" id="PS50041">
    <property type="entry name" value="C_TYPE_LECTIN_2"/>
    <property type="match status" value="2"/>
</dbReference>
<dbReference type="PANTHER" id="PTHR45784:SF8">
    <property type="entry name" value="C-TYPE MANNOSE RECEPTOR 2-RELATED"/>
    <property type="match status" value="1"/>
</dbReference>
<reference evidence="2 3" key="1">
    <citation type="journal article" date="2019" name="Sci. Data">
        <title>Hybrid genome assembly and annotation of Danionella translucida.</title>
        <authorList>
            <person name="Kadobianskyi M."/>
            <person name="Schulze L."/>
            <person name="Schuelke M."/>
            <person name="Judkewitz B."/>
        </authorList>
    </citation>
    <scope>NUCLEOTIDE SEQUENCE [LARGE SCALE GENOMIC DNA]</scope>
    <source>
        <strain evidence="2 3">Bolton</strain>
    </source>
</reference>
<gene>
    <name evidence="2" type="ORF">DNTS_029914</name>
</gene>
<dbReference type="Proteomes" id="UP000316079">
    <property type="component" value="Unassembled WGS sequence"/>
</dbReference>
<name>A0A553QXZ2_9TELE</name>
<dbReference type="OrthoDB" id="547680at2759"/>
<dbReference type="EMBL" id="SRMA01025419">
    <property type="protein sequence ID" value="TRY94839.1"/>
    <property type="molecule type" value="Genomic_DNA"/>
</dbReference>
<dbReference type="STRING" id="623744.A0A553QXZ2"/>
<feature type="domain" description="C-type lectin" evidence="1">
    <location>
        <begin position="21"/>
        <end position="132"/>
    </location>
</feature>
<dbReference type="InterPro" id="IPR001304">
    <property type="entry name" value="C-type_lectin-like"/>
</dbReference>